<dbReference type="PANTHER" id="PTHR34351">
    <property type="entry name" value="SLR1927 PROTEIN-RELATED"/>
    <property type="match status" value="1"/>
</dbReference>
<keyword evidence="1" id="KW-0812">Transmembrane</keyword>
<dbReference type="AlphaFoldDB" id="A0A2Z4FM14"/>
<protein>
    <recommendedName>
        <fullName evidence="2">DUF58 domain-containing protein</fullName>
    </recommendedName>
</protein>
<dbReference type="SUPFAM" id="SSF53300">
    <property type="entry name" value="vWA-like"/>
    <property type="match status" value="1"/>
</dbReference>
<accession>A0A2Z4FM14</accession>
<dbReference type="Proteomes" id="UP000249799">
    <property type="component" value="Chromosome"/>
</dbReference>
<dbReference type="KEGG" id="bsed:DN745_11900"/>
<evidence type="ECO:0000256" key="1">
    <source>
        <dbReference type="SAM" id="Phobius"/>
    </source>
</evidence>
<keyword evidence="1" id="KW-0472">Membrane</keyword>
<dbReference type="Gene3D" id="3.40.50.410">
    <property type="entry name" value="von Willebrand factor, type A domain"/>
    <property type="match status" value="1"/>
</dbReference>
<dbReference type="OrthoDB" id="9778037at2"/>
<gene>
    <name evidence="3" type="ORF">DN745_11900</name>
</gene>
<keyword evidence="4" id="KW-1185">Reference proteome</keyword>
<dbReference type="InterPro" id="IPR002881">
    <property type="entry name" value="DUF58"/>
</dbReference>
<dbReference type="EMBL" id="CP030032">
    <property type="protein sequence ID" value="AWV90003.1"/>
    <property type="molecule type" value="Genomic_DNA"/>
</dbReference>
<dbReference type="Pfam" id="PF01882">
    <property type="entry name" value="DUF58"/>
    <property type="match status" value="1"/>
</dbReference>
<evidence type="ECO:0000313" key="4">
    <source>
        <dbReference type="Proteomes" id="UP000249799"/>
    </source>
</evidence>
<feature type="transmembrane region" description="Helical" evidence="1">
    <location>
        <begin position="32"/>
        <end position="52"/>
    </location>
</feature>
<proteinExistence type="predicted"/>
<evidence type="ECO:0000259" key="2">
    <source>
        <dbReference type="Pfam" id="PF01882"/>
    </source>
</evidence>
<organism evidence="3 4">
    <name type="scientific">Bradymonas sediminis</name>
    <dbReference type="NCBI Taxonomy" id="1548548"/>
    <lineage>
        <taxon>Bacteria</taxon>
        <taxon>Deltaproteobacteria</taxon>
        <taxon>Bradymonadales</taxon>
        <taxon>Bradymonadaceae</taxon>
        <taxon>Bradymonas</taxon>
    </lineage>
</organism>
<evidence type="ECO:0000313" key="3">
    <source>
        <dbReference type="EMBL" id="AWV90003.1"/>
    </source>
</evidence>
<name>A0A2Z4FM14_9DELT</name>
<reference evidence="3 4" key="1">
    <citation type="submission" date="2018-06" db="EMBL/GenBank/DDBJ databases">
        <title>Lujinxingia sediminis gen. nov. sp. nov., a new facultative anaerobic member of the class Deltaproteobacteria, and proposal of Lujinxingaceae fam. nov.</title>
        <authorList>
            <person name="Guo L.-Y."/>
            <person name="Li C.-M."/>
            <person name="Wang S."/>
            <person name="Du Z.-J."/>
        </authorList>
    </citation>
    <scope>NUCLEOTIDE SEQUENCE [LARGE SCALE GENOMIC DNA]</scope>
    <source>
        <strain evidence="3 4">FA350</strain>
    </source>
</reference>
<keyword evidence="1" id="KW-1133">Transmembrane helix</keyword>
<feature type="domain" description="DUF58" evidence="2">
    <location>
        <begin position="207"/>
        <end position="316"/>
    </location>
</feature>
<dbReference type="InterPro" id="IPR036465">
    <property type="entry name" value="vWFA_dom_sf"/>
</dbReference>
<sequence length="540" mass="60501">MSTRGLWVFVGALIFIGAGAFAERPVLLLMGEVMVGVLAISFLLCVVAALALDRRFVSIVCADAEDDKLRHISTAVRGEEKQLHIVIRNDAWIPLYGLQLKPYASEFLAFEDIPEHFHIPSGVRSALTIAVRAKRSGRWCLHGFDIYAADPLGLLITRDYLPCTHAMEVYPRSVQALGVGFKDTGTLARRHGTQRSRQRGGGSNVRELREYHPGDPLRNIAWKATARAGKLISRDYERDVDFSVYLLLDISTSMRGGQWQGQKLEHGIELVTEVAEKLCRARDRVGLMTFDEKLYGHIAPGASMLHLGHMLRHLVGVGAIVDPDFCEWSDTELVTRLADYLMIQERLDFRRTEPVDPDTGVNRDLLERWVRGTLPGDMARYDSGALRDGVVVNPPSALRQFAQLRGLAIPYRIEARLGLKERGLQESIEKVVTSTRSSQLIVVVTDLCGITSIDLLTRAIRLAKLKGHTLHFLVPFTPAYHDEVNGDEASKATERYHIARELFAIPEREERLRIAGNLRELNVRVDFLKPGQTAMQFLGL</sequence>